<dbReference type="RefSeq" id="WP_075071902.1">
    <property type="nucleotide sequence ID" value="NZ_DF967972.1"/>
</dbReference>
<dbReference type="Gene3D" id="3.10.129.10">
    <property type="entry name" value="Hotdog Thioesterase"/>
    <property type="match status" value="1"/>
</dbReference>
<accession>A0A0S7BCJ7</accession>
<dbReference type="STRING" id="360412.LARV_00215"/>
<comment type="similarity">
    <text evidence="1">Belongs to the acyl-ACP thioesterase family.</text>
</comment>
<feature type="domain" description="Acyl-ACP thioesterase N-terminal hotdog" evidence="8">
    <location>
        <begin position="8"/>
        <end position="124"/>
    </location>
</feature>
<keyword evidence="5" id="KW-0809">Transit peptide</keyword>
<evidence type="ECO:0000259" key="8">
    <source>
        <dbReference type="Pfam" id="PF01643"/>
    </source>
</evidence>
<evidence type="ECO:0000256" key="1">
    <source>
        <dbReference type="ARBA" id="ARBA00006500"/>
    </source>
</evidence>
<keyword evidence="11" id="KW-1185">Reference proteome</keyword>
<proteinExistence type="inferred from homology"/>
<evidence type="ECO:0000313" key="11">
    <source>
        <dbReference type="Proteomes" id="UP000055060"/>
    </source>
</evidence>
<name>A0A0S7BCJ7_9CHLR</name>
<feature type="domain" description="Acyl-ACP thioesterase-like C-terminal" evidence="9">
    <location>
        <begin position="162"/>
        <end position="248"/>
    </location>
</feature>
<dbReference type="GO" id="GO:0000036">
    <property type="term" value="F:acyl carrier activity"/>
    <property type="evidence" value="ECO:0007669"/>
    <property type="project" value="TreeGrafter"/>
</dbReference>
<dbReference type="InterPro" id="IPR045023">
    <property type="entry name" value="FATA/B"/>
</dbReference>
<dbReference type="InterPro" id="IPR049427">
    <property type="entry name" value="Acyl-ACP_TE_C"/>
</dbReference>
<dbReference type="InterPro" id="IPR029069">
    <property type="entry name" value="HotDog_dom_sf"/>
</dbReference>
<evidence type="ECO:0000256" key="5">
    <source>
        <dbReference type="ARBA" id="ARBA00022946"/>
    </source>
</evidence>
<keyword evidence="2" id="KW-0444">Lipid biosynthesis</keyword>
<protein>
    <submittedName>
        <fullName evidence="10">Acyl-ACP thioesterase</fullName>
    </submittedName>
</protein>
<dbReference type="SUPFAM" id="SSF54637">
    <property type="entry name" value="Thioesterase/thiol ester dehydrase-isomerase"/>
    <property type="match status" value="2"/>
</dbReference>
<evidence type="ECO:0000256" key="2">
    <source>
        <dbReference type="ARBA" id="ARBA00022516"/>
    </source>
</evidence>
<keyword evidence="6" id="KW-0443">Lipid metabolism</keyword>
<dbReference type="InterPro" id="IPR002864">
    <property type="entry name" value="Acyl-ACP_thioesterase_NHD"/>
</dbReference>
<evidence type="ECO:0000259" key="9">
    <source>
        <dbReference type="Pfam" id="PF20791"/>
    </source>
</evidence>
<dbReference type="OrthoDB" id="9801517at2"/>
<dbReference type="Pfam" id="PF20791">
    <property type="entry name" value="Acyl-ACP_TE_C"/>
    <property type="match status" value="1"/>
</dbReference>
<keyword evidence="4" id="KW-0276">Fatty acid metabolism</keyword>
<evidence type="ECO:0000256" key="4">
    <source>
        <dbReference type="ARBA" id="ARBA00022832"/>
    </source>
</evidence>
<evidence type="ECO:0000256" key="6">
    <source>
        <dbReference type="ARBA" id="ARBA00023098"/>
    </source>
</evidence>
<keyword evidence="7" id="KW-0275">Fatty acid biosynthesis</keyword>
<sequence length="250" mass="29059">MIDSKPIYEETIRVNNYECDFNQTLKPAAFFQHLTEAAGIHATQLGAGFDVLYAQNLFWVHSRMKIQFYRFPRVDDRVTIRTWPKTIQQKLFFIRDYEMFDAQGQRVAAATSAWLIINATTRRMIPPQSLNLNLPTHDRIGLDEPLERIGLAKDGQERLCVRAAYSAVDMLGHVNNSRYVEWICDAFPMETFKQHKLDWLQINYDHEIRPGEEVAVLANPTERDANLWALEGVNRSNDTRAFESAVHWQD</sequence>
<dbReference type="EMBL" id="DF967972">
    <property type="protein sequence ID" value="GAP12480.1"/>
    <property type="molecule type" value="Genomic_DNA"/>
</dbReference>
<organism evidence="10">
    <name type="scientific">Longilinea arvoryzae</name>
    <dbReference type="NCBI Taxonomy" id="360412"/>
    <lineage>
        <taxon>Bacteria</taxon>
        <taxon>Bacillati</taxon>
        <taxon>Chloroflexota</taxon>
        <taxon>Anaerolineae</taxon>
        <taxon>Anaerolineales</taxon>
        <taxon>Anaerolineaceae</taxon>
        <taxon>Longilinea</taxon>
    </lineage>
</organism>
<dbReference type="Proteomes" id="UP000055060">
    <property type="component" value="Unassembled WGS sequence"/>
</dbReference>
<dbReference type="PANTHER" id="PTHR31727:SF6">
    <property type="entry name" value="OLEOYL-ACYL CARRIER PROTEIN THIOESTERASE 1, CHLOROPLASTIC"/>
    <property type="match status" value="1"/>
</dbReference>
<evidence type="ECO:0000256" key="7">
    <source>
        <dbReference type="ARBA" id="ARBA00023160"/>
    </source>
</evidence>
<dbReference type="GO" id="GO:0016297">
    <property type="term" value="F:fatty acyl-[ACP] hydrolase activity"/>
    <property type="evidence" value="ECO:0007669"/>
    <property type="project" value="InterPro"/>
</dbReference>
<evidence type="ECO:0000313" key="10">
    <source>
        <dbReference type="EMBL" id="GAP12480.1"/>
    </source>
</evidence>
<dbReference type="AlphaFoldDB" id="A0A0S7BCJ7"/>
<dbReference type="CDD" id="cd00586">
    <property type="entry name" value="4HBT"/>
    <property type="match status" value="1"/>
</dbReference>
<evidence type="ECO:0000256" key="3">
    <source>
        <dbReference type="ARBA" id="ARBA00022801"/>
    </source>
</evidence>
<dbReference type="Pfam" id="PF01643">
    <property type="entry name" value="Acyl-ACP_TE"/>
    <property type="match status" value="1"/>
</dbReference>
<gene>
    <name evidence="10" type="ORF">LARV_00215</name>
</gene>
<dbReference type="PANTHER" id="PTHR31727">
    <property type="entry name" value="OLEOYL-ACYL CARRIER PROTEIN THIOESTERASE 1, CHLOROPLASTIC"/>
    <property type="match status" value="1"/>
</dbReference>
<keyword evidence="3" id="KW-0378">Hydrolase</keyword>
<reference evidence="10" key="1">
    <citation type="submission" date="2015-07" db="EMBL/GenBank/DDBJ databases">
        <title>Draft Genome Sequences of Anaerolinea thermolimosa IMO-1, Bellilinea caldifistulae GOMI-1, Leptolinea tardivitalis YMTK-2, Levilinea saccharolytica KIBI-1,Longilinea arvoryzae KOME-1, Previously Described as Members of the Anaerolineaceae (Chloroflexi).</title>
        <authorList>
            <person name="Sekiguchi Y."/>
            <person name="Ohashi A."/>
            <person name="Matsuura N."/>
            <person name="Tourlousse M.D."/>
        </authorList>
    </citation>
    <scope>NUCLEOTIDE SEQUENCE [LARGE SCALE GENOMIC DNA]</scope>
    <source>
        <strain evidence="10">KOME-1</strain>
    </source>
</reference>